<organism evidence="2 3">
    <name type="scientific">Tepidibacter thalassicus DSM 15285</name>
    <dbReference type="NCBI Taxonomy" id="1123350"/>
    <lineage>
        <taxon>Bacteria</taxon>
        <taxon>Bacillati</taxon>
        <taxon>Bacillota</taxon>
        <taxon>Clostridia</taxon>
        <taxon>Peptostreptococcales</taxon>
        <taxon>Peptostreptococcaceae</taxon>
        <taxon>Tepidibacter</taxon>
    </lineage>
</organism>
<evidence type="ECO:0000313" key="2">
    <source>
        <dbReference type="EMBL" id="SHH37495.1"/>
    </source>
</evidence>
<name>A0A1M5SGA6_9FIRM</name>
<dbReference type="RefSeq" id="WP_072725609.1">
    <property type="nucleotide sequence ID" value="NZ_FQXH01000020.1"/>
</dbReference>
<dbReference type="STRING" id="1123350.SAMN02744040_01748"/>
<evidence type="ECO:0000259" key="1">
    <source>
        <dbReference type="PROSITE" id="PS51781"/>
    </source>
</evidence>
<dbReference type="Pfam" id="PF13200">
    <property type="entry name" value="DUF4015"/>
    <property type="match status" value="1"/>
</dbReference>
<reference evidence="3" key="1">
    <citation type="submission" date="2016-11" db="EMBL/GenBank/DDBJ databases">
        <authorList>
            <person name="Varghese N."/>
            <person name="Submissions S."/>
        </authorList>
    </citation>
    <scope>NUCLEOTIDE SEQUENCE [LARGE SCALE GENOMIC DNA]</scope>
    <source>
        <strain evidence="3">DSM 15285</strain>
    </source>
</reference>
<dbReference type="OrthoDB" id="9774125at2"/>
<dbReference type="Gene3D" id="3.20.20.80">
    <property type="entry name" value="Glycosidases"/>
    <property type="match status" value="1"/>
</dbReference>
<dbReference type="EMBL" id="FQXH01000020">
    <property type="protein sequence ID" value="SHH37495.1"/>
    <property type="molecule type" value="Genomic_DNA"/>
</dbReference>
<dbReference type="PROSITE" id="PS51781">
    <property type="entry name" value="SH3B"/>
    <property type="match status" value="1"/>
</dbReference>
<evidence type="ECO:0000313" key="3">
    <source>
        <dbReference type="Proteomes" id="UP000242520"/>
    </source>
</evidence>
<dbReference type="InterPro" id="IPR025275">
    <property type="entry name" value="DUF4015"/>
</dbReference>
<protein>
    <recommendedName>
        <fullName evidence="1">SH3b domain-containing protein</fullName>
    </recommendedName>
</protein>
<dbReference type="Pfam" id="PF08239">
    <property type="entry name" value="SH3_3"/>
    <property type="match status" value="1"/>
</dbReference>
<dbReference type="InterPro" id="IPR003646">
    <property type="entry name" value="SH3-like_bac-type"/>
</dbReference>
<dbReference type="InterPro" id="IPR017853">
    <property type="entry name" value="GH"/>
</dbReference>
<accession>A0A1M5SGA6</accession>
<keyword evidence="3" id="KW-1185">Reference proteome</keyword>
<gene>
    <name evidence="2" type="ORF">SAMN02744040_01748</name>
</gene>
<dbReference type="AlphaFoldDB" id="A0A1M5SGA6"/>
<proteinExistence type="predicted"/>
<dbReference type="SMART" id="SM00287">
    <property type="entry name" value="SH3b"/>
    <property type="match status" value="1"/>
</dbReference>
<sequence length="476" mass="54833">MKKRCVVFVTIVVIALELLIGCTNQSIKKTVEKPAVTEKPKIQNENIFYVKPAELNVRENPSKKSSVLDKLKKFNKVVVLEEYKEKNENEEVISIWYKVKFTNEQNEEKTGWISSDYVVKTREEILDENLKGIDLSPLKKTSEYTNNKRINVRGIYVTINSAIGKRLEKLIELSKNSEINTFVIDVKDDYGKMLFKTNAAQKYAPNANEGALSKEDMKNLIKKLKENNIYLIARIVTFKDPTYTEYYPERAIIDKRTGKTFVSKDKLKWASPHDRNLWEYDASVAKEAAQIGFNEIQFDYVRFPASNGGKLDKILDYRNSNNDVSKAQTIQSFLKYARKILSEENVYISADIFGLVSSVTDDMGLGQYWEAISNVVDYICPMMYPSHYGYTVYGLDVPDAHPYETVFQSAKDSIKRNKNIDTPATIRPWIQDFTATWIRGHIKYGENEVKAQIKALKDNGINEYILWNAGNKYSFE</sequence>
<dbReference type="SUPFAM" id="SSF51445">
    <property type="entry name" value="(Trans)glycosidases"/>
    <property type="match status" value="1"/>
</dbReference>
<dbReference type="Gene3D" id="2.30.30.40">
    <property type="entry name" value="SH3 Domains"/>
    <property type="match status" value="1"/>
</dbReference>
<dbReference type="Proteomes" id="UP000242520">
    <property type="component" value="Unassembled WGS sequence"/>
</dbReference>
<feature type="domain" description="SH3b" evidence="1">
    <location>
        <begin position="45"/>
        <end position="122"/>
    </location>
</feature>